<accession>A0A9J2PV22</accession>
<feature type="compositionally biased region" description="Basic residues" evidence="1">
    <location>
        <begin position="211"/>
        <end position="220"/>
    </location>
</feature>
<reference evidence="3" key="1">
    <citation type="submission" date="2023-03" db="UniProtKB">
        <authorList>
            <consortium name="WormBaseParasite"/>
        </authorList>
    </citation>
    <scope>IDENTIFICATION</scope>
</reference>
<proteinExistence type="predicted"/>
<organism evidence="2 3">
    <name type="scientific">Ascaris lumbricoides</name>
    <name type="common">Giant roundworm</name>
    <dbReference type="NCBI Taxonomy" id="6252"/>
    <lineage>
        <taxon>Eukaryota</taxon>
        <taxon>Metazoa</taxon>
        <taxon>Ecdysozoa</taxon>
        <taxon>Nematoda</taxon>
        <taxon>Chromadorea</taxon>
        <taxon>Rhabditida</taxon>
        <taxon>Spirurina</taxon>
        <taxon>Ascaridomorpha</taxon>
        <taxon>Ascaridoidea</taxon>
        <taxon>Ascarididae</taxon>
        <taxon>Ascaris</taxon>
    </lineage>
</organism>
<protein>
    <submittedName>
        <fullName evidence="3">MRG domain-containing protein</fullName>
    </submittedName>
</protein>
<dbReference type="WBParaSite" id="ALUE_0001327301-mRNA-1">
    <property type="protein sequence ID" value="ALUE_0001327301-mRNA-1"/>
    <property type="gene ID" value="ALUE_0001327301"/>
</dbReference>
<keyword evidence="2" id="KW-1185">Reference proteome</keyword>
<name>A0A9J2PV22_ASCLU</name>
<dbReference type="AlphaFoldDB" id="A0A9J2PV22"/>
<sequence>MGIILVFLDAISTNHITCEECMSRIVGGYFSHRTGSCNLDWTSVELQGLLKENGCPEFTRDSWGRGIEFEAPKVLPPRLSRSPRDRLSLPTSVVKVMDQGGHVLTGGVLFAMGSQCAIVASSSAFLGTISELKEQDCGYCRSTYSTSSSQSRAATIEVRDRGVIVGFSGYDIGAGGTRLRAIVVRRTQRAARGAGLRRLSSFQEMVSQKSSSKRSPRRRRAQDAGGGTSAKEETSTGTPVTSKYFGEESELPRDRVRPPLPSSQQEFVLHRSDEMAAILPPAPEPKIMTIEYDPIVVHTLALLRYRRMLSEPGMTAARIGPIPECATSRPALLNQLIEYDPIVVHTLALLRYRRMLSEPGMTAARIGPIPECATSRPALLNQLLDGTEQLSEETVAMLLRRAVELLCGHVGFIGYFQSPMMQTLQLAKISRLTDLRDFYIRRFRDRRDQLLAFCQKGREALLKPPERRVITKKRNKRDGSRSDSDEESNARKRERIDRETDPVNELNFLDD</sequence>
<evidence type="ECO:0000313" key="2">
    <source>
        <dbReference type="Proteomes" id="UP000036681"/>
    </source>
</evidence>
<evidence type="ECO:0000256" key="1">
    <source>
        <dbReference type="SAM" id="MobiDB-lite"/>
    </source>
</evidence>
<feature type="region of interest" description="Disordered" evidence="1">
    <location>
        <begin position="465"/>
        <end position="511"/>
    </location>
</feature>
<dbReference type="Proteomes" id="UP000036681">
    <property type="component" value="Unplaced"/>
</dbReference>
<feature type="compositionally biased region" description="Basic and acidic residues" evidence="1">
    <location>
        <begin position="477"/>
        <end position="501"/>
    </location>
</feature>
<feature type="region of interest" description="Disordered" evidence="1">
    <location>
        <begin position="201"/>
        <end position="262"/>
    </location>
</feature>
<evidence type="ECO:0000313" key="3">
    <source>
        <dbReference type="WBParaSite" id="ALUE_0001327301-mRNA-1"/>
    </source>
</evidence>